<accession>A0A0R2H0N3</accession>
<dbReference type="SUPFAM" id="SSF51735">
    <property type="entry name" value="NAD(P)-binding Rossmann-fold domains"/>
    <property type="match status" value="1"/>
</dbReference>
<evidence type="ECO:0000256" key="1">
    <source>
        <dbReference type="ARBA" id="ARBA00006484"/>
    </source>
</evidence>
<name>A0A0R2H0N3_9LACO</name>
<dbReference type="Proteomes" id="UP000051639">
    <property type="component" value="Unassembled WGS sequence"/>
</dbReference>
<dbReference type="Gene3D" id="3.40.50.720">
    <property type="entry name" value="NAD(P)-binding Rossmann-like Domain"/>
    <property type="match status" value="1"/>
</dbReference>
<protein>
    <submittedName>
        <fullName evidence="3">Uncharacterized protein</fullName>
    </submittedName>
</protein>
<reference evidence="3 4" key="1">
    <citation type="journal article" date="2015" name="Genome Announc.">
        <title>Expanding the biotechnology potential of lactobacilli through comparative genomics of 213 strains and associated genera.</title>
        <authorList>
            <person name="Sun Z."/>
            <person name="Harris H.M."/>
            <person name="McCann A."/>
            <person name="Guo C."/>
            <person name="Argimon S."/>
            <person name="Zhang W."/>
            <person name="Yang X."/>
            <person name="Jeffery I.B."/>
            <person name="Cooney J.C."/>
            <person name="Kagawa T.F."/>
            <person name="Liu W."/>
            <person name="Song Y."/>
            <person name="Salvetti E."/>
            <person name="Wrobel A."/>
            <person name="Rasinkangas P."/>
            <person name="Parkhill J."/>
            <person name="Rea M.C."/>
            <person name="O'Sullivan O."/>
            <person name="Ritari J."/>
            <person name="Douillard F.P."/>
            <person name="Paul Ross R."/>
            <person name="Yang R."/>
            <person name="Briner A.E."/>
            <person name="Felis G.E."/>
            <person name="de Vos W.M."/>
            <person name="Barrangou R."/>
            <person name="Klaenhammer T.R."/>
            <person name="Caufield P.W."/>
            <person name="Cui Y."/>
            <person name="Zhang H."/>
            <person name="O'Toole P.W."/>
        </authorList>
    </citation>
    <scope>NUCLEOTIDE SEQUENCE [LARGE SCALE GENOMIC DNA]</scope>
    <source>
        <strain evidence="3 4">DSM 14792</strain>
    </source>
</reference>
<evidence type="ECO:0000256" key="2">
    <source>
        <dbReference type="ARBA" id="ARBA00023002"/>
    </source>
</evidence>
<sequence length="101" mass="10603">MNLVTGASKGIGLATVIQALKAGYAVAATSRNVDRLAAQVAQAAPDQQAQFLPLEMQFEATSIQAAVAKVMARWGHLDVLVNNAGYAILGAFEEFTLAEVK</sequence>
<comment type="similarity">
    <text evidence="1">Belongs to the short-chain dehydrogenases/reductases (SDR) family.</text>
</comment>
<comment type="caution">
    <text evidence="3">The sequence shown here is derived from an EMBL/GenBank/DDBJ whole genome shotgun (WGS) entry which is preliminary data.</text>
</comment>
<evidence type="ECO:0000313" key="4">
    <source>
        <dbReference type="Proteomes" id="UP000051639"/>
    </source>
</evidence>
<dbReference type="InterPro" id="IPR036291">
    <property type="entry name" value="NAD(P)-bd_dom_sf"/>
</dbReference>
<dbReference type="InterPro" id="IPR002347">
    <property type="entry name" value="SDR_fam"/>
</dbReference>
<dbReference type="OrthoDB" id="9775296at2"/>
<organism evidence="3 4">
    <name type="scientific">Limosilactobacillus ingluviei</name>
    <dbReference type="NCBI Taxonomy" id="148604"/>
    <lineage>
        <taxon>Bacteria</taxon>
        <taxon>Bacillati</taxon>
        <taxon>Bacillota</taxon>
        <taxon>Bacilli</taxon>
        <taxon>Lactobacillales</taxon>
        <taxon>Lactobacillaceae</taxon>
        <taxon>Limosilactobacillus</taxon>
    </lineage>
</organism>
<proteinExistence type="inferred from homology"/>
<dbReference type="PANTHER" id="PTHR43976">
    <property type="entry name" value="SHORT CHAIN DEHYDROGENASE"/>
    <property type="match status" value="1"/>
</dbReference>
<dbReference type="PRINTS" id="PR00081">
    <property type="entry name" value="GDHRDH"/>
</dbReference>
<dbReference type="EMBL" id="JQBA01000068">
    <property type="protein sequence ID" value="KRN43258.1"/>
    <property type="molecule type" value="Genomic_DNA"/>
</dbReference>
<keyword evidence="2" id="KW-0560">Oxidoreductase</keyword>
<dbReference type="InterPro" id="IPR051911">
    <property type="entry name" value="SDR_oxidoreductase"/>
</dbReference>
<dbReference type="PANTHER" id="PTHR43976:SF16">
    <property type="entry name" value="SHORT-CHAIN DEHYDROGENASE_REDUCTASE FAMILY PROTEIN"/>
    <property type="match status" value="1"/>
</dbReference>
<dbReference type="AlphaFoldDB" id="A0A0R2H0N3"/>
<dbReference type="GO" id="GO:0016491">
    <property type="term" value="F:oxidoreductase activity"/>
    <property type="evidence" value="ECO:0007669"/>
    <property type="project" value="UniProtKB-KW"/>
</dbReference>
<keyword evidence="4" id="KW-1185">Reference proteome</keyword>
<evidence type="ECO:0000313" key="3">
    <source>
        <dbReference type="EMBL" id="KRN43258.1"/>
    </source>
</evidence>
<dbReference type="PATRIC" id="fig|148604.4.peg.1853"/>
<gene>
    <name evidence="3" type="ORF">IV41_GL001793</name>
</gene>
<dbReference type="Pfam" id="PF00106">
    <property type="entry name" value="adh_short"/>
    <property type="match status" value="1"/>
</dbReference>